<evidence type="ECO:0000256" key="4">
    <source>
        <dbReference type="ARBA" id="ARBA00022692"/>
    </source>
</evidence>
<evidence type="ECO:0000256" key="8">
    <source>
        <dbReference type="RuleBase" id="RU004057"/>
    </source>
</evidence>
<comment type="subcellular location">
    <subcellularLocation>
        <location evidence="1">Cell membrane</location>
        <topology evidence="1">Multi-pass membrane protein</topology>
    </subcellularLocation>
    <subcellularLocation>
        <location evidence="8">Membrane</location>
        <topology evidence="8">Multi-pass membrane protein</topology>
    </subcellularLocation>
</comment>
<dbReference type="PANTHER" id="PTHR30625:SF15">
    <property type="entry name" value="BIOPOLYMER TRANSPORT PROTEIN EXBB"/>
    <property type="match status" value="1"/>
</dbReference>
<dbReference type="AlphaFoldDB" id="A0A1I5Y6S5"/>
<dbReference type="STRING" id="1227077.SAMN04515668_2253"/>
<feature type="transmembrane region" description="Helical" evidence="9">
    <location>
        <begin position="71"/>
        <end position="97"/>
    </location>
</feature>
<protein>
    <submittedName>
        <fullName evidence="11">Outer membrane transport energization protein ExbB</fullName>
    </submittedName>
</protein>
<keyword evidence="3" id="KW-1003">Cell membrane</keyword>
<evidence type="ECO:0000256" key="5">
    <source>
        <dbReference type="ARBA" id="ARBA00022927"/>
    </source>
</evidence>
<accession>A0A1I5Y6S5</accession>
<evidence type="ECO:0000256" key="9">
    <source>
        <dbReference type="SAM" id="Phobius"/>
    </source>
</evidence>
<evidence type="ECO:0000313" key="11">
    <source>
        <dbReference type="EMBL" id="SFQ39637.1"/>
    </source>
</evidence>
<dbReference type="GO" id="GO:0005886">
    <property type="term" value="C:plasma membrane"/>
    <property type="evidence" value="ECO:0007669"/>
    <property type="project" value="UniProtKB-SubCell"/>
</dbReference>
<feature type="transmembrane region" description="Helical" evidence="9">
    <location>
        <begin position="28"/>
        <end position="51"/>
    </location>
</feature>
<keyword evidence="7 9" id="KW-0472">Membrane</keyword>
<keyword evidence="5 8" id="KW-0653">Protein transport</keyword>
<keyword evidence="12" id="KW-1185">Reference proteome</keyword>
<dbReference type="InterPro" id="IPR050790">
    <property type="entry name" value="ExbB/TolQ_transport"/>
</dbReference>
<sequence length="297" mass="31230">MEQKNAMNTSPRPAATAAKAEAQSSGGASLFSILVIILAYVVSLLVYKFVFGDPSHFQGGNNANNPVSGDYLGIVYKGGPVVPVLMSMLLMVITFSIERMLTIGKAKGSKSIESFVRTVRQKLNANDINGALAACDQQKGSVANVVKAGLLKYNEMSRETNMGTDQRVLAIQKEIEESTALELPMLEKNLVIISTLASIATLTGLLGTVFGMINAFAALAQAGSPDAVALANGISEALINTALGIGTSALAIVAYNYFTSKIDELTYSIDEAGFSIIQTFASQHGNNANAGQPVRTV</sequence>
<proteinExistence type="inferred from homology"/>
<dbReference type="Proteomes" id="UP000199029">
    <property type="component" value="Unassembled WGS sequence"/>
</dbReference>
<comment type="similarity">
    <text evidence="8">Belongs to the exbB/tolQ family.</text>
</comment>
<evidence type="ECO:0000256" key="3">
    <source>
        <dbReference type="ARBA" id="ARBA00022475"/>
    </source>
</evidence>
<feature type="transmembrane region" description="Helical" evidence="9">
    <location>
        <begin position="237"/>
        <end position="258"/>
    </location>
</feature>
<keyword evidence="4 9" id="KW-0812">Transmembrane</keyword>
<evidence type="ECO:0000259" key="10">
    <source>
        <dbReference type="Pfam" id="PF01618"/>
    </source>
</evidence>
<evidence type="ECO:0000256" key="2">
    <source>
        <dbReference type="ARBA" id="ARBA00022448"/>
    </source>
</evidence>
<feature type="domain" description="MotA/TolQ/ExbB proton channel" evidence="10">
    <location>
        <begin position="156"/>
        <end position="270"/>
    </location>
</feature>
<evidence type="ECO:0000256" key="7">
    <source>
        <dbReference type="ARBA" id="ARBA00023136"/>
    </source>
</evidence>
<dbReference type="Pfam" id="PF01618">
    <property type="entry name" value="MotA_ExbB"/>
    <property type="match status" value="1"/>
</dbReference>
<evidence type="ECO:0000313" key="12">
    <source>
        <dbReference type="Proteomes" id="UP000199029"/>
    </source>
</evidence>
<dbReference type="PANTHER" id="PTHR30625">
    <property type="entry name" value="PROTEIN TOLQ"/>
    <property type="match status" value="1"/>
</dbReference>
<gene>
    <name evidence="11" type="ORF">SAMN04515668_2253</name>
</gene>
<keyword evidence="6 9" id="KW-1133">Transmembrane helix</keyword>
<keyword evidence="2 8" id="KW-0813">Transport</keyword>
<dbReference type="InterPro" id="IPR002898">
    <property type="entry name" value="MotA_ExbB_proton_chnl"/>
</dbReference>
<feature type="transmembrane region" description="Helical" evidence="9">
    <location>
        <begin position="190"/>
        <end position="217"/>
    </location>
</feature>
<dbReference type="EMBL" id="FOXS01000002">
    <property type="protein sequence ID" value="SFQ39637.1"/>
    <property type="molecule type" value="Genomic_DNA"/>
</dbReference>
<reference evidence="12" key="1">
    <citation type="submission" date="2016-10" db="EMBL/GenBank/DDBJ databases">
        <authorList>
            <person name="Varghese N."/>
            <person name="Submissions S."/>
        </authorList>
    </citation>
    <scope>NUCLEOTIDE SEQUENCE [LARGE SCALE GENOMIC DNA]</scope>
    <source>
        <strain evidence="12">OR362-8,ATCC BAA-1266,JCM 13504</strain>
    </source>
</reference>
<evidence type="ECO:0000256" key="6">
    <source>
        <dbReference type="ARBA" id="ARBA00022989"/>
    </source>
</evidence>
<dbReference type="GO" id="GO:0017038">
    <property type="term" value="P:protein import"/>
    <property type="evidence" value="ECO:0007669"/>
    <property type="project" value="TreeGrafter"/>
</dbReference>
<name>A0A1I5Y6S5_HYMAR</name>
<organism evidence="11 12">
    <name type="scientific">Hymenobacter arizonensis</name>
    <name type="common">Siccationidurans arizonensis</name>
    <dbReference type="NCBI Taxonomy" id="1227077"/>
    <lineage>
        <taxon>Bacteria</taxon>
        <taxon>Pseudomonadati</taxon>
        <taxon>Bacteroidota</taxon>
        <taxon>Cytophagia</taxon>
        <taxon>Cytophagales</taxon>
        <taxon>Hymenobacteraceae</taxon>
        <taxon>Hymenobacter</taxon>
    </lineage>
</organism>
<evidence type="ECO:0000256" key="1">
    <source>
        <dbReference type="ARBA" id="ARBA00004651"/>
    </source>
</evidence>